<evidence type="ECO:0000313" key="7">
    <source>
        <dbReference type="Proteomes" id="UP001597371"/>
    </source>
</evidence>
<evidence type="ECO:0000256" key="3">
    <source>
        <dbReference type="ARBA" id="ARBA00022741"/>
    </source>
</evidence>
<name>A0ABW5CPI9_9HYPH</name>
<feature type="domain" description="ABC transporter" evidence="5">
    <location>
        <begin position="8"/>
        <end position="255"/>
    </location>
</feature>
<evidence type="ECO:0000259" key="5">
    <source>
        <dbReference type="PROSITE" id="PS50893"/>
    </source>
</evidence>
<dbReference type="InterPro" id="IPR027417">
    <property type="entry name" value="P-loop_NTPase"/>
</dbReference>
<comment type="caution">
    <text evidence="6">The sequence shown here is derived from an EMBL/GenBank/DDBJ whole genome shotgun (WGS) entry which is preliminary data.</text>
</comment>
<dbReference type="SMART" id="SM00382">
    <property type="entry name" value="AAA"/>
    <property type="match status" value="1"/>
</dbReference>
<dbReference type="InterPro" id="IPR017871">
    <property type="entry name" value="ABC_transporter-like_CS"/>
</dbReference>
<accession>A0ABW5CPI9</accession>
<dbReference type="Pfam" id="PF00005">
    <property type="entry name" value="ABC_tran"/>
    <property type="match status" value="1"/>
</dbReference>
<dbReference type="EMBL" id="JBHUIJ010000013">
    <property type="protein sequence ID" value="MFD2237953.1"/>
    <property type="molecule type" value="Genomic_DNA"/>
</dbReference>
<sequence length="280" mass="30289">MNARTPLLQTRALTRDYRLGARGGQTFRALDAVSLTLEEGRVLAVVGESGSGKSTLARIVMALDRPTSGEVVFGGENLFALPPRALAGRRRGFQMVFQDPYGSLDPRQRVGRIVAEPLHLVPDAPRGAAREALVGEMLEKVGLRAGDGARYPHEFSGGQRQRIAIARALVTRPRLLVADEAVSALDLSVQAQILRLILDLKRQYGLAVLFITHNLGVVEEIADEVAVMNAGRVVEYGPCAQVLDAPSDPYTQRLLAAEPTLAAIRPPRPRFPPPAESRAP</sequence>
<dbReference type="Proteomes" id="UP001597371">
    <property type="component" value="Unassembled WGS sequence"/>
</dbReference>
<dbReference type="InterPro" id="IPR050319">
    <property type="entry name" value="ABC_transp_ATP-bind"/>
</dbReference>
<dbReference type="GO" id="GO:0005524">
    <property type="term" value="F:ATP binding"/>
    <property type="evidence" value="ECO:0007669"/>
    <property type="project" value="UniProtKB-KW"/>
</dbReference>
<gene>
    <name evidence="6" type="ORF">ACFSKQ_10835</name>
</gene>
<dbReference type="InterPro" id="IPR003439">
    <property type="entry name" value="ABC_transporter-like_ATP-bd"/>
</dbReference>
<dbReference type="SUPFAM" id="SSF52540">
    <property type="entry name" value="P-loop containing nucleoside triphosphate hydrolases"/>
    <property type="match status" value="1"/>
</dbReference>
<comment type="similarity">
    <text evidence="1">Belongs to the ABC transporter superfamily.</text>
</comment>
<dbReference type="CDD" id="cd03257">
    <property type="entry name" value="ABC_NikE_OppD_transporters"/>
    <property type="match status" value="1"/>
</dbReference>
<protein>
    <submittedName>
        <fullName evidence="6">ATP-binding cassette domain-containing protein</fullName>
    </submittedName>
</protein>
<dbReference type="RefSeq" id="WP_245195701.1">
    <property type="nucleotide sequence ID" value="NZ_CP072611.1"/>
</dbReference>
<organism evidence="6 7">
    <name type="scientific">Aureimonas populi</name>
    <dbReference type="NCBI Taxonomy" id="1701758"/>
    <lineage>
        <taxon>Bacteria</taxon>
        <taxon>Pseudomonadati</taxon>
        <taxon>Pseudomonadota</taxon>
        <taxon>Alphaproteobacteria</taxon>
        <taxon>Hyphomicrobiales</taxon>
        <taxon>Aurantimonadaceae</taxon>
        <taxon>Aureimonas</taxon>
    </lineage>
</organism>
<keyword evidence="2" id="KW-0813">Transport</keyword>
<proteinExistence type="inferred from homology"/>
<keyword evidence="7" id="KW-1185">Reference proteome</keyword>
<dbReference type="Gene3D" id="3.40.50.300">
    <property type="entry name" value="P-loop containing nucleotide triphosphate hydrolases"/>
    <property type="match status" value="1"/>
</dbReference>
<dbReference type="PROSITE" id="PS00211">
    <property type="entry name" value="ABC_TRANSPORTER_1"/>
    <property type="match status" value="1"/>
</dbReference>
<evidence type="ECO:0000256" key="1">
    <source>
        <dbReference type="ARBA" id="ARBA00005417"/>
    </source>
</evidence>
<keyword evidence="4 6" id="KW-0067">ATP-binding</keyword>
<dbReference type="PROSITE" id="PS50893">
    <property type="entry name" value="ABC_TRANSPORTER_2"/>
    <property type="match status" value="1"/>
</dbReference>
<dbReference type="PANTHER" id="PTHR43776">
    <property type="entry name" value="TRANSPORT ATP-BINDING PROTEIN"/>
    <property type="match status" value="1"/>
</dbReference>
<evidence type="ECO:0000256" key="4">
    <source>
        <dbReference type="ARBA" id="ARBA00022840"/>
    </source>
</evidence>
<dbReference type="PANTHER" id="PTHR43776:SF7">
    <property type="entry name" value="D,D-DIPEPTIDE TRANSPORT ATP-BINDING PROTEIN DDPF-RELATED"/>
    <property type="match status" value="1"/>
</dbReference>
<dbReference type="InterPro" id="IPR003593">
    <property type="entry name" value="AAA+_ATPase"/>
</dbReference>
<keyword evidence="3" id="KW-0547">Nucleotide-binding</keyword>
<evidence type="ECO:0000313" key="6">
    <source>
        <dbReference type="EMBL" id="MFD2237953.1"/>
    </source>
</evidence>
<evidence type="ECO:0000256" key="2">
    <source>
        <dbReference type="ARBA" id="ARBA00022448"/>
    </source>
</evidence>
<reference evidence="7" key="1">
    <citation type="journal article" date="2019" name="Int. J. Syst. Evol. Microbiol.">
        <title>The Global Catalogue of Microorganisms (GCM) 10K type strain sequencing project: providing services to taxonomists for standard genome sequencing and annotation.</title>
        <authorList>
            <consortium name="The Broad Institute Genomics Platform"/>
            <consortium name="The Broad Institute Genome Sequencing Center for Infectious Disease"/>
            <person name="Wu L."/>
            <person name="Ma J."/>
        </authorList>
    </citation>
    <scope>NUCLEOTIDE SEQUENCE [LARGE SCALE GENOMIC DNA]</scope>
    <source>
        <strain evidence="7">ZS-35-S2</strain>
    </source>
</reference>